<dbReference type="OrthoDB" id="6197928at2759"/>
<evidence type="ECO:0000313" key="2">
    <source>
        <dbReference type="Proteomes" id="UP000507470"/>
    </source>
</evidence>
<dbReference type="EMBL" id="CACVKT020000743">
    <property type="protein sequence ID" value="CAC5362612.1"/>
    <property type="molecule type" value="Genomic_DNA"/>
</dbReference>
<sequence>MFRKLNGTRSGHSAHTRLMRRFKDMKSNVEFDRDDLSTTFNLIIDKQSYLLDLNTQIISKLSGEELEAEISDSDEYAMTLEPKISKMHTFLKTTARTSYSLSVTDSSLNPLAQIFDINRNEAASFNSQHILRMDAHILFDEGDQRSFITDGLAEQLELRPQETEVISISGFEGVNYSVRNLKTALIFVRTDDGSCIQLNVLIIPFHQYGYILLRQLTYCTCAAP</sequence>
<dbReference type="AlphaFoldDB" id="A0A6J8A7S0"/>
<evidence type="ECO:0000313" key="1">
    <source>
        <dbReference type="EMBL" id="CAC5362612.1"/>
    </source>
</evidence>
<organism evidence="1 2">
    <name type="scientific">Mytilus coruscus</name>
    <name type="common">Sea mussel</name>
    <dbReference type="NCBI Taxonomy" id="42192"/>
    <lineage>
        <taxon>Eukaryota</taxon>
        <taxon>Metazoa</taxon>
        <taxon>Spiralia</taxon>
        <taxon>Lophotrochozoa</taxon>
        <taxon>Mollusca</taxon>
        <taxon>Bivalvia</taxon>
        <taxon>Autobranchia</taxon>
        <taxon>Pteriomorphia</taxon>
        <taxon>Mytilida</taxon>
        <taxon>Mytiloidea</taxon>
        <taxon>Mytilidae</taxon>
        <taxon>Mytilinae</taxon>
        <taxon>Mytilus</taxon>
    </lineage>
</organism>
<gene>
    <name evidence="1" type="ORF">MCOR_4337</name>
</gene>
<dbReference type="Proteomes" id="UP000507470">
    <property type="component" value="Unassembled WGS sequence"/>
</dbReference>
<keyword evidence="2" id="KW-1185">Reference proteome</keyword>
<reference evidence="1 2" key="1">
    <citation type="submission" date="2020-06" db="EMBL/GenBank/DDBJ databases">
        <authorList>
            <person name="Li R."/>
            <person name="Bekaert M."/>
        </authorList>
    </citation>
    <scope>NUCLEOTIDE SEQUENCE [LARGE SCALE GENOMIC DNA]</scope>
    <source>
        <strain evidence="2">wild</strain>
    </source>
</reference>
<proteinExistence type="predicted"/>
<accession>A0A6J8A7S0</accession>
<protein>
    <submittedName>
        <fullName evidence="1">Uncharacterized protein</fullName>
    </submittedName>
</protein>
<name>A0A6J8A7S0_MYTCO</name>